<gene>
    <name evidence="2" type="ORF">DBV05_g12532</name>
</gene>
<evidence type="ECO:0000313" key="2">
    <source>
        <dbReference type="EMBL" id="KAB2568791.1"/>
    </source>
</evidence>
<accession>A0A5N5CTZ3</accession>
<dbReference type="EMBL" id="VCHE01000273">
    <property type="protein sequence ID" value="KAB2568791.1"/>
    <property type="molecule type" value="Genomic_DNA"/>
</dbReference>
<proteinExistence type="predicted"/>
<feature type="compositionally biased region" description="Polar residues" evidence="1">
    <location>
        <begin position="302"/>
        <end position="313"/>
    </location>
</feature>
<protein>
    <submittedName>
        <fullName evidence="2">Uncharacterized protein</fullName>
    </submittedName>
</protein>
<dbReference type="Proteomes" id="UP000325902">
    <property type="component" value="Unassembled WGS sequence"/>
</dbReference>
<organism evidence="2 3">
    <name type="scientific">Lasiodiplodia theobromae</name>
    <dbReference type="NCBI Taxonomy" id="45133"/>
    <lineage>
        <taxon>Eukaryota</taxon>
        <taxon>Fungi</taxon>
        <taxon>Dikarya</taxon>
        <taxon>Ascomycota</taxon>
        <taxon>Pezizomycotina</taxon>
        <taxon>Dothideomycetes</taxon>
        <taxon>Dothideomycetes incertae sedis</taxon>
        <taxon>Botryosphaeriales</taxon>
        <taxon>Botryosphaeriaceae</taxon>
        <taxon>Lasiodiplodia</taxon>
    </lineage>
</organism>
<feature type="region of interest" description="Disordered" evidence="1">
    <location>
        <begin position="290"/>
        <end position="329"/>
    </location>
</feature>
<dbReference type="AlphaFoldDB" id="A0A5N5CTZ3"/>
<evidence type="ECO:0000256" key="1">
    <source>
        <dbReference type="SAM" id="MobiDB-lite"/>
    </source>
</evidence>
<keyword evidence="3" id="KW-1185">Reference proteome</keyword>
<reference evidence="2 3" key="1">
    <citation type="journal article" date="2019" name="Sci. Rep.">
        <title>A multi-omics analysis of the grapevine pathogen Lasiodiplodia theobromae reveals that temperature affects the expression of virulence- and pathogenicity-related genes.</title>
        <authorList>
            <person name="Felix C."/>
            <person name="Meneses R."/>
            <person name="Goncalves M.F.M."/>
            <person name="Tilleman L."/>
            <person name="Duarte A.S."/>
            <person name="Jorrin-Novo J.V."/>
            <person name="Van de Peer Y."/>
            <person name="Deforce D."/>
            <person name="Van Nieuwerburgh F."/>
            <person name="Esteves A.C."/>
            <person name="Alves A."/>
        </authorList>
    </citation>
    <scope>NUCLEOTIDE SEQUENCE [LARGE SCALE GENOMIC DNA]</scope>
    <source>
        <strain evidence="2 3">LA-SOL3</strain>
    </source>
</reference>
<dbReference type="OrthoDB" id="10591739at2759"/>
<sequence>MPVSPSTGRTALVELFEAANPQNSTSQHHVLTLADQSLVTAADEYQQLVERNRAEELELFSRHRKEEAQCYERIHLRQNTQDACAQPKPNLTAPETVIIDLGSDSEEEYEPAEKAISPQHALPAIDRSEIRAKKYYIRRPQSEGTPWSCSEEKWEGMPAKRKETLSNVGWVMETDAGKNVSPACRYCEKFGYECRVLAKPLIGKDGVTQPRCCTYCFLDSIRCSLLDRPIPQRDVPDLEMPDVEMSDVHTPLKPGGSGSRGNSISELTTLLSTPIDGGSAELQTLTDMFKKEEPEMEPVQKRSPTAITNSRSSNAKKLRRVSFIDLTDG</sequence>
<comment type="caution">
    <text evidence="2">The sequence shown here is derived from an EMBL/GenBank/DDBJ whole genome shotgun (WGS) entry which is preliminary data.</text>
</comment>
<evidence type="ECO:0000313" key="3">
    <source>
        <dbReference type="Proteomes" id="UP000325902"/>
    </source>
</evidence>
<name>A0A5N5CTZ3_9PEZI</name>